<dbReference type="PANTHER" id="PTHR42905:SF16">
    <property type="entry name" value="CARBOXYPHOSPHONOENOLPYRUVATE PHOSPHONOMUTASE-LIKE PROTEIN (AFU_ORTHOLOGUE AFUA_5G07230)"/>
    <property type="match status" value="1"/>
</dbReference>
<dbReference type="Pfam" id="PF13714">
    <property type="entry name" value="PEP_mutase"/>
    <property type="match status" value="1"/>
</dbReference>
<dbReference type="InterPro" id="IPR015813">
    <property type="entry name" value="Pyrv/PenolPyrv_kinase-like_dom"/>
</dbReference>
<dbReference type="OrthoDB" id="9780430at2"/>
<protein>
    <submittedName>
        <fullName evidence="1">Isocitrate lyase/phosphoenolpyruvate mutase family protein</fullName>
    </submittedName>
</protein>
<dbReference type="InterPro" id="IPR040442">
    <property type="entry name" value="Pyrv_kinase-like_dom_sf"/>
</dbReference>
<reference evidence="1 2" key="1">
    <citation type="submission" date="2018-09" db="EMBL/GenBank/DDBJ databases">
        <title>Genome sequencing of strain 6GH32-13.</title>
        <authorList>
            <person name="Weon H.-Y."/>
            <person name="Heo J."/>
            <person name="Kwon S.-W."/>
        </authorList>
    </citation>
    <scope>NUCLEOTIDE SEQUENCE [LARGE SCALE GENOMIC DNA]</scope>
    <source>
        <strain evidence="1 2">5GH32-13</strain>
    </source>
</reference>
<keyword evidence="2" id="KW-1185">Reference proteome</keyword>
<dbReference type="KEGG" id="pseg:D3H65_06320"/>
<dbReference type="SUPFAM" id="SSF51621">
    <property type="entry name" value="Phosphoenolpyruvate/pyruvate domain"/>
    <property type="match status" value="1"/>
</dbReference>
<dbReference type="GO" id="GO:0016829">
    <property type="term" value="F:lyase activity"/>
    <property type="evidence" value="ECO:0007669"/>
    <property type="project" value="UniProtKB-KW"/>
</dbReference>
<dbReference type="EMBL" id="CP032157">
    <property type="protein sequence ID" value="AXY73619.1"/>
    <property type="molecule type" value="Genomic_DNA"/>
</dbReference>
<keyword evidence="1" id="KW-0670">Pyruvate</keyword>
<evidence type="ECO:0000313" key="2">
    <source>
        <dbReference type="Proteomes" id="UP000263900"/>
    </source>
</evidence>
<sequence>MKHTHFDTFYQLHHQSKPLLLANAWNVKSALAIENAGYEAIATSSGAIADSLGYKDGEVIPFSELLYIVKRISACTTIPLSVDLERGYAKDMDTLQDNIQHLIDLGVAGINIEDAEGEETYLEKLICIKNYLQKSGQRLFLNARIDAFLLKLPAPLETTLKRAKLYQDAGADGLFVTGVQDTNIIKKICSATILPVNVVGVAALSSIATLADCGVRRISMAGLLYRATYTRMGNMVKEIVKDQSLTSLHA</sequence>
<organism evidence="1 2">
    <name type="scientific">Paraflavitalea soli</name>
    <dbReference type="NCBI Taxonomy" id="2315862"/>
    <lineage>
        <taxon>Bacteria</taxon>
        <taxon>Pseudomonadati</taxon>
        <taxon>Bacteroidota</taxon>
        <taxon>Chitinophagia</taxon>
        <taxon>Chitinophagales</taxon>
        <taxon>Chitinophagaceae</taxon>
        <taxon>Paraflavitalea</taxon>
    </lineage>
</organism>
<proteinExistence type="predicted"/>
<gene>
    <name evidence="1" type="ORF">D3H65_06320</name>
</gene>
<dbReference type="AlphaFoldDB" id="A0A3B7MK35"/>
<dbReference type="Gene3D" id="3.20.20.60">
    <property type="entry name" value="Phosphoenolpyruvate-binding domains"/>
    <property type="match status" value="1"/>
</dbReference>
<accession>A0A3B7MK35</accession>
<dbReference type="CDD" id="cd00377">
    <property type="entry name" value="ICL_PEPM"/>
    <property type="match status" value="1"/>
</dbReference>
<dbReference type="InterPro" id="IPR039556">
    <property type="entry name" value="ICL/PEPM"/>
</dbReference>
<keyword evidence="1" id="KW-0456">Lyase</keyword>
<dbReference type="RefSeq" id="WP_119049455.1">
    <property type="nucleotide sequence ID" value="NZ_CP032157.1"/>
</dbReference>
<name>A0A3B7MK35_9BACT</name>
<dbReference type="Proteomes" id="UP000263900">
    <property type="component" value="Chromosome"/>
</dbReference>
<evidence type="ECO:0000313" key="1">
    <source>
        <dbReference type="EMBL" id="AXY73619.1"/>
    </source>
</evidence>
<dbReference type="PANTHER" id="PTHR42905">
    <property type="entry name" value="PHOSPHOENOLPYRUVATE CARBOXYLASE"/>
    <property type="match status" value="1"/>
</dbReference>